<dbReference type="GO" id="GO:0004792">
    <property type="term" value="F:thiosulfate-cyanide sulfurtransferase activity"/>
    <property type="evidence" value="ECO:0007669"/>
    <property type="project" value="TreeGrafter"/>
</dbReference>
<evidence type="ECO:0000256" key="12">
    <source>
        <dbReference type="ARBA" id="ARBA00078531"/>
    </source>
</evidence>
<comment type="caution">
    <text evidence="14">The sequence shown here is derived from an EMBL/GenBank/DDBJ whole genome shotgun (WGS) entry which is preliminary data.</text>
</comment>
<evidence type="ECO:0000256" key="10">
    <source>
        <dbReference type="ARBA" id="ARBA00075110"/>
    </source>
</evidence>
<comment type="similarity">
    <text evidence="1">Belongs to the HesA/MoeB/ThiF family.</text>
</comment>
<dbReference type="EMBL" id="QFQI01000004">
    <property type="protein sequence ID" value="PZQ60787.1"/>
    <property type="molecule type" value="Genomic_DNA"/>
</dbReference>
<evidence type="ECO:0000256" key="6">
    <source>
        <dbReference type="ARBA" id="ARBA00055169"/>
    </source>
</evidence>
<name>A0A2W5QS02_9SPHN</name>
<evidence type="ECO:0000313" key="14">
    <source>
        <dbReference type="EMBL" id="PZQ60787.1"/>
    </source>
</evidence>
<keyword evidence="3" id="KW-0547">Nucleotide-binding</keyword>
<dbReference type="NCBIfam" id="NF004281">
    <property type="entry name" value="PRK05690.1"/>
    <property type="match status" value="1"/>
</dbReference>
<dbReference type="InterPro" id="IPR045886">
    <property type="entry name" value="ThiF/MoeB/HesA"/>
</dbReference>
<keyword evidence="2" id="KW-0808">Transferase</keyword>
<proteinExistence type="inferred from homology"/>
<dbReference type="InterPro" id="IPR000594">
    <property type="entry name" value="ThiF_NAD_FAD-bd"/>
</dbReference>
<dbReference type="Pfam" id="PF00899">
    <property type="entry name" value="ThiF"/>
    <property type="match status" value="1"/>
</dbReference>
<evidence type="ECO:0000256" key="11">
    <source>
        <dbReference type="ARBA" id="ARBA00075328"/>
    </source>
</evidence>
<evidence type="ECO:0000256" key="2">
    <source>
        <dbReference type="ARBA" id="ARBA00022679"/>
    </source>
</evidence>
<dbReference type="GO" id="GO:0005524">
    <property type="term" value="F:ATP binding"/>
    <property type="evidence" value="ECO:0007669"/>
    <property type="project" value="UniProtKB-KW"/>
</dbReference>
<gene>
    <name evidence="14" type="ORF">DI544_07540</name>
</gene>
<dbReference type="FunFam" id="3.40.50.720:FF:000033">
    <property type="entry name" value="Adenylyltransferase and sulfurtransferase MOCS3"/>
    <property type="match status" value="1"/>
</dbReference>
<keyword evidence="4" id="KW-0067">ATP-binding</keyword>
<dbReference type="EC" id="2.7.7.80" evidence="8"/>
<evidence type="ECO:0000256" key="5">
    <source>
        <dbReference type="ARBA" id="ARBA00052218"/>
    </source>
</evidence>
<evidence type="ECO:0000256" key="8">
    <source>
        <dbReference type="ARBA" id="ARBA00066884"/>
    </source>
</evidence>
<dbReference type="GO" id="GO:0008641">
    <property type="term" value="F:ubiquitin-like modifier activating enzyme activity"/>
    <property type="evidence" value="ECO:0007669"/>
    <property type="project" value="InterPro"/>
</dbReference>
<evidence type="ECO:0000256" key="7">
    <source>
        <dbReference type="ARBA" id="ARBA00063809"/>
    </source>
</evidence>
<protein>
    <recommendedName>
        <fullName evidence="9">Molybdopterin-synthase adenylyltransferase</fullName>
        <ecNumber evidence="8">2.7.7.80</ecNumber>
    </recommendedName>
    <alternativeName>
        <fullName evidence="12">MoaD protein adenylase</fullName>
    </alternativeName>
    <alternativeName>
        <fullName evidence="10">Molybdopterin-converting factor subunit 1 adenylase</fullName>
    </alternativeName>
    <alternativeName>
        <fullName evidence="11">Sulfur carrier protein MoaD adenylyltransferase</fullName>
    </alternativeName>
</protein>
<dbReference type="AlphaFoldDB" id="A0A2W5QS02"/>
<evidence type="ECO:0000259" key="13">
    <source>
        <dbReference type="Pfam" id="PF00899"/>
    </source>
</evidence>
<evidence type="ECO:0000256" key="3">
    <source>
        <dbReference type="ARBA" id="ARBA00022741"/>
    </source>
</evidence>
<dbReference type="GO" id="GO:0008146">
    <property type="term" value="F:sulfotransferase activity"/>
    <property type="evidence" value="ECO:0007669"/>
    <property type="project" value="TreeGrafter"/>
</dbReference>
<comment type="subunit">
    <text evidence="7">Homodimer. Forms a stable heterotetrameric complex of 2 MoeB and 2 MoaD during adenylation of MoaD.</text>
</comment>
<accession>A0A2W5QS02</accession>
<evidence type="ECO:0000313" key="15">
    <source>
        <dbReference type="Proteomes" id="UP000249229"/>
    </source>
</evidence>
<dbReference type="InterPro" id="IPR035985">
    <property type="entry name" value="Ubiquitin-activating_enz"/>
</dbReference>
<dbReference type="Gene3D" id="3.40.50.720">
    <property type="entry name" value="NAD(P)-binding Rossmann-like Domain"/>
    <property type="match status" value="1"/>
</dbReference>
<reference evidence="14 15" key="1">
    <citation type="submission" date="2017-08" db="EMBL/GenBank/DDBJ databases">
        <title>Infants hospitalized years apart are colonized by the same room-sourced microbial strains.</title>
        <authorList>
            <person name="Brooks B."/>
            <person name="Olm M.R."/>
            <person name="Firek B.A."/>
            <person name="Baker R."/>
            <person name="Thomas B.C."/>
            <person name="Morowitz M.J."/>
            <person name="Banfield J.F."/>
        </authorList>
    </citation>
    <scope>NUCLEOTIDE SEQUENCE [LARGE SCALE GENOMIC DNA]</scope>
    <source>
        <strain evidence="14">S2_005_001_R1_22</strain>
    </source>
</reference>
<feature type="domain" description="THIF-type NAD/FAD binding fold" evidence="13">
    <location>
        <begin position="11"/>
        <end position="246"/>
    </location>
</feature>
<dbReference type="Proteomes" id="UP000249229">
    <property type="component" value="Unassembled WGS sequence"/>
</dbReference>
<dbReference type="PANTHER" id="PTHR10953">
    <property type="entry name" value="UBIQUITIN-ACTIVATING ENZYME E1"/>
    <property type="match status" value="1"/>
</dbReference>
<sequence length="253" mass="26192">MTLGTDELQRYARHIVLPEIGGAGQQRLARAHVVVIGAGGIGSPVIQYLAAAGVGRLTIVDDDRVDLSNLQRQTLFTTGDVGVAKAEAAAALVARLNPHVTARAHVVRIGADNAAALLAGADVVVDGCDNFATRLLVGDTALAGRIALVSAAVGRFEGQVGVFRGWEADRPCYRCFVGDDPQRDGLTCAEDGVLGPVTGIVGSMAALEAIRQIAPFGEDSAGRLMLLDFLSLRFRTLALPPDPGCRACGSPGA</sequence>
<evidence type="ECO:0000256" key="1">
    <source>
        <dbReference type="ARBA" id="ARBA00009919"/>
    </source>
</evidence>
<dbReference type="SUPFAM" id="SSF69572">
    <property type="entry name" value="Activating enzymes of the ubiquitin-like proteins"/>
    <property type="match status" value="1"/>
</dbReference>
<organism evidence="14 15">
    <name type="scientific">Sphingomonas taxi</name>
    <dbReference type="NCBI Taxonomy" id="1549858"/>
    <lineage>
        <taxon>Bacteria</taxon>
        <taxon>Pseudomonadati</taxon>
        <taxon>Pseudomonadota</taxon>
        <taxon>Alphaproteobacteria</taxon>
        <taxon>Sphingomonadales</taxon>
        <taxon>Sphingomonadaceae</taxon>
        <taxon>Sphingomonas</taxon>
    </lineage>
</organism>
<evidence type="ECO:0000256" key="9">
    <source>
        <dbReference type="ARBA" id="ARBA00073635"/>
    </source>
</evidence>
<evidence type="ECO:0000256" key="4">
    <source>
        <dbReference type="ARBA" id="ARBA00022840"/>
    </source>
</evidence>
<dbReference type="CDD" id="cd00757">
    <property type="entry name" value="ThiF_MoeB_HesA_family"/>
    <property type="match status" value="1"/>
</dbReference>
<comment type="catalytic activity">
    <reaction evidence="5">
        <text>[molybdopterin-synthase sulfur-carrier protein]-C-terminal Gly-Gly + ATP + H(+) = [molybdopterin-synthase sulfur-carrier protein]-C-terminal Gly-Gly-AMP + diphosphate</text>
        <dbReference type="Rhea" id="RHEA:43616"/>
        <dbReference type="Rhea" id="RHEA-COMP:12159"/>
        <dbReference type="Rhea" id="RHEA-COMP:12202"/>
        <dbReference type="ChEBI" id="CHEBI:15378"/>
        <dbReference type="ChEBI" id="CHEBI:30616"/>
        <dbReference type="ChEBI" id="CHEBI:33019"/>
        <dbReference type="ChEBI" id="CHEBI:90618"/>
        <dbReference type="ChEBI" id="CHEBI:90778"/>
        <dbReference type="EC" id="2.7.7.80"/>
    </reaction>
</comment>
<dbReference type="PANTHER" id="PTHR10953:SF102">
    <property type="entry name" value="ADENYLYLTRANSFERASE AND SULFURTRANSFERASE MOCS3"/>
    <property type="match status" value="1"/>
</dbReference>
<comment type="function">
    <text evidence="6">Catalyzes the adenylation by ATP of the carboxyl group of the C-terminal glycine of sulfur carrier protein MoaD.</text>
</comment>
<dbReference type="GO" id="GO:0005829">
    <property type="term" value="C:cytosol"/>
    <property type="evidence" value="ECO:0007669"/>
    <property type="project" value="TreeGrafter"/>
</dbReference>
<dbReference type="GO" id="GO:0061605">
    <property type="term" value="F:molybdopterin-synthase adenylyltransferase activity"/>
    <property type="evidence" value="ECO:0007669"/>
    <property type="project" value="UniProtKB-EC"/>
</dbReference>